<keyword evidence="4" id="KW-1185">Reference proteome</keyword>
<feature type="region of interest" description="Disordered" evidence="1">
    <location>
        <begin position="29"/>
        <end position="122"/>
    </location>
</feature>
<dbReference type="AlphaFoldDB" id="A0A2N5H9V4"/>
<evidence type="ECO:0000313" key="3">
    <source>
        <dbReference type="EMBL" id="PLS02299.1"/>
    </source>
</evidence>
<accession>A0A2N5H9V4</accession>
<reference evidence="3 4" key="1">
    <citation type="submission" date="2017-11" db="EMBL/GenBank/DDBJ databases">
        <title>Comparitive Functional Genomics of Dry Heat Resistant strains isolated from the Viking Spacecraft.</title>
        <authorList>
            <person name="Seuylemezian A."/>
            <person name="Cooper K."/>
            <person name="Vaishampayan P."/>
        </authorList>
    </citation>
    <scope>NUCLEOTIDE SEQUENCE [LARGE SCALE GENOMIC DNA]</scope>
    <source>
        <strain evidence="3 4">V32-6</strain>
    </source>
</reference>
<evidence type="ECO:0000256" key="2">
    <source>
        <dbReference type="SAM" id="SignalP"/>
    </source>
</evidence>
<comment type="caution">
    <text evidence="3">The sequence shown here is derived from an EMBL/GenBank/DDBJ whole genome shotgun (WGS) entry which is preliminary data.</text>
</comment>
<sequence>MHFRSFIIPALMAGATLFLPHLASAEKPETSGQAQASSHLVEAQPSLKKADHVVTKASVPSKPQQPKPVVEKKPVVPVPTSKAQGQAVQRGLKKAVSEKQDAVPKSLPVQAKGNGNGDSAINRNEKPAVVTTVQVKKSVPVAKPTEAVEVKKTTVPKDPVPVLVTVELKSKKVEHMEPLVPVKPKKDKVPAEKDELPTVDQMLNQTQRTNGSGGGQSNDRVSPNLHTISFLEKWFEWNKDYELMLVQPFLSRYDLKHHQWVNAPPAQPPQTAPFL</sequence>
<name>A0A2N5H9V4_9BACI</name>
<evidence type="ECO:0000256" key="1">
    <source>
        <dbReference type="SAM" id="MobiDB-lite"/>
    </source>
</evidence>
<protein>
    <submittedName>
        <fullName evidence="3">Uncharacterized protein</fullName>
    </submittedName>
</protein>
<feature type="chain" id="PRO_5014749523" evidence="2">
    <location>
        <begin position="26"/>
        <end position="275"/>
    </location>
</feature>
<organism evidence="3 4">
    <name type="scientific">Neobacillus cucumis</name>
    <dbReference type="NCBI Taxonomy" id="1740721"/>
    <lineage>
        <taxon>Bacteria</taxon>
        <taxon>Bacillati</taxon>
        <taxon>Bacillota</taxon>
        <taxon>Bacilli</taxon>
        <taxon>Bacillales</taxon>
        <taxon>Bacillaceae</taxon>
        <taxon>Neobacillus</taxon>
    </lineage>
</organism>
<gene>
    <name evidence="3" type="ORF">CVD27_20755</name>
</gene>
<dbReference type="Proteomes" id="UP000234950">
    <property type="component" value="Unassembled WGS sequence"/>
</dbReference>
<dbReference type="EMBL" id="PGVE01000077">
    <property type="protein sequence ID" value="PLS02299.1"/>
    <property type="molecule type" value="Genomic_DNA"/>
</dbReference>
<proteinExistence type="predicted"/>
<feature type="compositionally biased region" description="Low complexity" evidence="1">
    <location>
        <begin position="58"/>
        <end position="68"/>
    </location>
</feature>
<feature type="compositionally biased region" description="Polar residues" evidence="1">
    <location>
        <begin position="201"/>
        <end position="210"/>
    </location>
</feature>
<keyword evidence="2" id="KW-0732">Signal</keyword>
<feature type="signal peptide" evidence="2">
    <location>
        <begin position="1"/>
        <end position="25"/>
    </location>
</feature>
<feature type="region of interest" description="Disordered" evidence="1">
    <location>
        <begin position="198"/>
        <end position="223"/>
    </location>
</feature>
<evidence type="ECO:0000313" key="4">
    <source>
        <dbReference type="Proteomes" id="UP000234950"/>
    </source>
</evidence>